<dbReference type="EMBL" id="CAEY01000699">
    <property type="status" value="NOT_ANNOTATED_CDS"/>
    <property type="molecule type" value="Genomic_DNA"/>
</dbReference>
<dbReference type="EnsemblMetazoa" id="tetur26g02790.1">
    <property type="protein sequence ID" value="tetur26g02790.1"/>
    <property type="gene ID" value="tetur26g02790"/>
</dbReference>
<sequence>MVATRRCNNFRRKFVKRAPLRSKIISLYWVLRVNKVVFGATLDSMVRTLDAALMSPFLRSMGQSERGYIKNILEEIEENEFYSDDSKQLLNNLLNMWIMMKS</sequence>
<protein>
    <submittedName>
        <fullName evidence="1">Uncharacterized protein</fullName>
    </submittedName>
</protein>
<organism evidence="1 2">
    <name type="scientific">Tetranychus urticae</name>
    <name type="common">Two-spotted spider mite</name>
    <dbReference type="NCBI Taxonomy" id="32264"/>
    <lineage>
        <taxon>Eukaryota</taxon>
        <taxon>Metazoa</taxon>
        <taxon>Ecdysozoa</taxon>
        <taxon>Arthropoda</taxon>
        <taxon>Chelicerata</taxon>
        <taxon>Arachnida</taxon>
        <taxon>Acari</taxon>
        <taxon>Acariformes</taxon>
        <taxon>Trombidiformes</taxon>
        <taxon>Prostigmata</taxon>
        <taxon>Eleutherengona</taxon>
        <taxon>Raphignathae</taxon>
        <taxon>Tetranychoidea</taxon>
        <taxon>Tetranychidae</taxon>
        <taxon>Tetranychus</taxon>
    </lineage>
</organism>
<accession>T1KZC3</accession>
<proteinExistence type="predicted"/>
<name>T1KZC3_TETUR</name>
<reference evidence="1" key="2">
    <citation type="submission" date="2015-06" db="UniProtKB">
        <authorList>
            <consortium name="EnsemblMetazoa"/>
        </authorList>
    </citation>
    <scope>IDENTIFICATION</scope>
</reference>
<keyword evidence="2" id="KW-1185">Reference proteome</keyword>
<evidence type="ECO:0000313" key="2">
    <source>
        <dbReference type="Proteomes" id="UP000015104"/>
    </source>
</evidence>
<dbReference type="AlphaFoldDB" id="T1KZC3"/>
<reference evidence="2" key="1">
    <citation type="submission" date="2011-08" db="EMBL/GenBank/DDBJ databases">
        <authorList>
            <person name="Rombauts S."/>
        </authorList>
    </citation>
    <scope>NUCLEOTIDE SEQUENCE</scope>
    <source>
        <strain evidence="2">London</strain>
    </source>
</reference>
<dbReference type="HOGENOM" id="CLU_179553_0_0_1"/>
<dbReference type="Proteomes" id="UP000015104">
    <property type="component" value="Unassembled WGS sequence"/>
</dbReference>
<evidence type="ECO:0000313" key="1">
    <source>
        <dbReference type="EnsemblMetazoa" id="tetur26g02790.1"/>
    </source>
</evidence>